<feature type="compositionally biased region" description="Polar residues" evidence="2">
    <location>
        <begin position="110"/>
        <end position="124"/>
    </location>
</feature>
<dbReference type="KEGG" id="mtw:CQW49_17290"/>
<evidence type="ECO:0000313" key="4">
    <source>
        <dbReference type="Proteomes" id="UP000230709"/>
    </source>
</evidence>
<dbReference type="PANTHER" id="PTHR33383">
    <property type="entry name" value="MEMBRANE PROTEIN INSERTION EFFICIENCY FACTOR-RELATED"/>
    <property type="match status" value="1"/>
</dbReference>
<dbReference type="SMART" id="SM01234">
    <property type="entry name" value="Haemolytic"/>
    <property type="match status" value="1"/>
</dbReference>
<reference evidence="4" key="1">
    <citation type="submission" date="2017-10" db="EMBL/GenBank/DDBJ databases">
        <title>Completed PacBio SMRT sequence of Methylosinus trichosporium OB3b reveals presence of a third large plasmid.</title>
        <authorList>
            <person name="Charles T.C."/>
            <person name="Lynch M.D.J."/>
            <person name="Heil J.R."/>
            <person name="Cheng J."/>
        </authorList>
    </citation>
    <scope>NUCLEOTIDE SEQUENCE [LARGE SCALE GENOMIC DNA]</scope>
    <source>
        <strain evidence="4">OB3b</strain>
    </source>
</reference>
<dbReference type="Pfam" id="PF01809">
    <property type="entry name" value="YidD"/>
    <property type="match status" value="1"/>
</dbReference>
<dbReference type="RefSeq" id="WP_003608418.1">
    <property type="nucleotide sequence ID" value="NZ_ADVE02000001.1"/>
</dbReference>
<name>A0A2D2D3A2_METT3</name>
<dbReference type="PANTHER" id="PTHR33383:SF1">
    <property type="entry name" value="MEMBRANE PROTEIN INSERTION EFFICIENCY FACTOR-RELATED"/>
    <property type="match status" value="1"/>
</dbReference>
<dbReference type="NCBIfam" id="TIGR00278">
    <property type="entry name" value="membrane protein insertion efficiency factor YidD"/>
    <property type="match status" value="1"/>
</dbReference>
<evidence type="ECO:0000256" key="2">
    <source>
        <dbReference type="SAM" id="MobiDB-lite"/>
    </source>
</evidence>
<keyword evidence="1" id="KW-0472">Membrane</keyword>
<proteinExistence type="inferred from homology"/>
<keyword evidence="4" id="KW-1185">Reference proteome</keyword>
<dbReference type="EMBL" id="CP023737">
    <property type="protein sequence ID" value="ATQ69445.1"/>
    <property type="molecule type" value="Genomic_DNA"/>
</dbReference>
<dbReference type="GO" id="GO:0005886">
    <property type="term" value="C:plasma membrane"/>
    <property type="evidence" value="ECO:0007669"/>
    <property type="project" value="UniProtKB-SubCell"/>
</dbReference>
<evidence type="ECO:0000313" key="3">
    <source>
        <dbReference type="EMBL" id="ATQ69445.1"/>
    </source>
</evidence>
<dbReference type="STRING" id="595536.GCA_000178815_01722"/>
<comment type="subcellular location">
    <subcellularLocation>
        <location evidence="1">Cell membrane</location>
        <topology evidence="1">Peripheral membrane protein</topology>
        <orientation evidence="1">Cytoplasmic side</orientation>
    </subcellularLocation>
</comment>
<sequence>MLRSLPARCARVLIFAYRLTLSAFIGRECRYLPTCSDYADEAIRRHGLWAGGWMGFARICRCRPGGGDGYDPVPDRAPEAAHPAAPWRYGSWRRPSVCEAVQEVQDQDRAISSTARPQMRSRTGSGRPRSASR</sequence>
<organism evidence="3 4">
    <name type="scientific">Methylosinus trichosporium (strain ATCC 35070 / NCIMB 11131 / UNIQEM 75 / OB3b)</name>
    <dbReference type="NCBI Taxonomy" id="595536"/>
    <lineage>
        <taxon>Bacteria</taxon>
        <taxon>Pseudomonadati</taxon>
        <taxon>Pseudomonadota</taxon>
        <taxon>Alphaproteobacteria</taxon>
        <taxon>Hyphomicrobiales</taxon>
        <taxon>Methylocystaceae</taxon>
        <taxon>Methylosinus</taxon>
    </lineage>
</organism>
<feature type="region of interest" description="Disordered" evidence="2">
    <location>
        <begin position="103"/>
        <end position="133"/>
    </location>
</feature>
<dbReference type="InterPro" id="IPR002696">
    <property type="entry name" value="Membr_insert_effic_factor_YidD"/>
</dbReference>
<gene>
    <name evidence="3" type="ORF">CQW49_17290</name>
</gene>
<dbReference type="AlphaFoldDB" id="A0A2D2D3A2"/>
<protein>
    <recommendedName>
        <fullName evidence="1">Putative membrane protein insertion efficiency factor</fullName>
    </recommendedName>
</protein>
<accession>A0A2D2D3A2</accession>
<dbReference type="Proteomes" id="UP000230709">
    <property type="component" value="Chromosome"/>
</dbReference>
<keyword evidence="1" id="KW-1003">Cell membrane</keyword>
<comment type="function">
    <text evidence="1">Could be involved in insertion of integral membrane proteins into the membrane.</text>
</comment>
<dbReference type="HAMAP" id="MF_00386">
    <property type="entry name" value="UPF0161_YidD"/>
    <property type="match status" value="1"/>
</dbReference>
<comment type="similarity">
    <text evidence="1">Belongs to the UPF0161 family.</text>
</comment>
<evidence type="ECO:0000256" key="1">
    <source>
        <dbReference type="HAMAP-Rule" id="MF_00386"/>
    </source>
</evidence>